<proteinExistence type="predicted"/>
<feature type="region of interest" description="Disordered" evidence="1">
    <location>
        <begin position="1"/>
        <end position="28"/>
    </location>
</feature>
<dbReference type="RefSeq" id="XP_021880308.1">
    <property type="nucleotide sequence ID" value="XM_022026622.1"/>
</dbReference>
<keyword evidence="3" id="KW-1185">Reference proteome</keyword>
<dbReference type="Proteomes" id="UP000193648">
    <property type="component" value="Unassembled WGS sequence"/>
</dbReference>
<evidence type="ECO:0000313" key="2">
    <source>
        <dbReference type="EMBL" id="ORZ12959.1"/>
    </source>
</evidence>
<sequence length="208" mass="22145">MDGDAPAGPEESAPDEPKSVKARGGRLSSLTDRLRARPPIRLIPLIPVFAFKPRSDPSPSTHDPQTGLLLATSFEVHDLSLRECLQGLMKDNCRFPVVAFLLLIHLLASDLVVGDLSGDWIDPTSTLRVPETRVGEDGREGCCRDLVAKECMLGESCGECIGELAPFGNREDDRGGMTGVVAVVLTVSNSGCGAGGDDMTCRRLAAMV</sequence>
<gene>
    <name evidence="2" type="ORF">BCR41DRAFT_371653</name>
</gene>
<dbReference type="GeneID" id="33568465"/>
<dbReference type="InParanoid" id="A0A1Y2GJQ3"/>
<dbReference type="EMBL" id="MCFF01000024">
    <property type="protein sequence ID" value="ORZ12959.1"/>
    <property type="molecule type" value="Genomic_DNA"/>
</dbReference>
<comment type="caution">
    <text evidence="2">The sequence shown here is derived from an EMBL/GenBank/DDBJ whole genome shotgun (WGS) entry which is preliminary data.</text>
</comment>
<dbReference type="AlphaFoldDB" id="A0A1Y2GJQ3"/>
<protein>
    <submittedName>
        <fullName evidence="2">Uncharacterized protein</fullName>
    </submittedName>
</protein>
<name>A0A1Y2GJQ3_9FUNG</name>
<accession>A0A1Y2GJQ3</accession>
<evidence type="ECO:0000256" key="1">
    <source>
        <dbReference type="SAM" id="MobiDB-lite"/>
    </source>
</evidence>
<evidence type="ECO:0000313" key="3">
    <source>
        <dbReference type="Proteomes" id="UP000193648"/>
    </source>
</evidence>
<reference evidence="2 3" key="1">
    <citation type="submission" date="2016-07" db="EMBL/GenBank/DDBJ databases">
        <title>Pervasive Adenine N6-methylation of Active Genes in Fungi.</title>
        <authorList>
            <consortium name="DOE Joint Genome Institute"/>
            <person name="Mondo S.J."/>
            <person name="Dannebaum R.O."/>
            <person name="Kuo R.C."/>
            <person name="Labutti K."/>
            <person name="Haridas S."/>
            <person name="Kuo A."/>
            <person name="Salamov A."/>
            <person name="Ahrendt S.R."/>
            <person name="Lipzen A."/>
            <person name="Sullivan W."/>
            <person name="Andreopoulos W.B."/>
            <person name="Clum A."/>
            <person name="Lindquist E."/>
            <person name="Daum C."/>
            <person name="Ramamoorthy G.K."/>
            <person name="Gryganskyi A."/>
            <person name="Culley D."/>
            <person name="Magnuson J.K."/>
            <person name="James T.Y."/>
            <person name="O'Malley M.A."/>
            <person name="Stajich J.E."/>
            <person name="Spatafora J.W."/>
            <person name="Visel A."/>
            <person name="Grigoriev I.V."/>
        </authorList>
    </citation>
    <scope>NUCLEOTIDE SEQUENCE [LARGE SCALE GENOMIC DNA]</scope>
    <source>
        <strain evidence="2 3">NRRL 3116</strain>
    </source>
</reference>
<organism evidence="2 3">
    <name type="scientific">Lobosporangium transversale</name>
    <dbReference type="NCBI Taxonomy" id="64571"/>
    <lineage>
        <taxon>Eukaryota</taxon>
        <taxon>Fungi</taxon>
        <taxon>Fungi incertae sedis</taxon>
        <taxon>Mucoromycota</taxon>
        <taxon>Mortierellomycotina</taxon>
        <taxon>Mortierellomycetes</taxon>
        <taxon>Mortierellales</taxon>
        <taxon>Mortierellaceae</taxon>
        <taxon>Lobosporangium</taxon>
    </lineage>
</organism>